<name>M1UUU7_9CORY</name>
<dbReference type="NCBIfam" id="NF002546">
    <property type="entry name" value="PRK02101.2-4"/>
    <property type="match status" value="1"/>
</dbReference>
<dbReference type="EMBL" id="CP004354">
    <property type="protein sequence ID" value="AGG67122.1"/>
    <property type="molecule type" value="Genomic_DNA"/>
</dbReference>
<dbReference type="HOGENOM" id="CLU_071581_0_0_11"/>
<reference evidence="2 3" key="1">
    <citation type="submission" date="2013-02" db="EMBL/GenBank/DDBJ databases">
        <title>The complete genome sequence of Corynebacterium callunae DSM 20147.</title>
        <authorList>
            <person name="Ruckert C."/>
            <person name="Albersmeier A."/>
            <person name="Kalinowski J."/>
        </authorList>
    </citation>
    <scope>NUCLEOTIDE SEQUENCE [LARGE SCALE GENOMIC DNA]</scope>
    <source>
        <strain evidence="2 3">DSM 20147</strain>
    </source>
</reference>
<evidence type="ECO:0000313" key="3">
    <source>
        <dbReference type="Proteomes" id="UP000011760"/>
    </source>
</evidence>
<keyword evidence="3" id="KW-1185">Reference proteome</keyword>
<dbReference type="GO" id="GO:0005829">
    <property type="term" value="C:cytosol"/>
    <property type="evidence" value="ECO:0007669"/>
    <property type="project" value="TreeGrafter"/>
</dbReference>
<dbReference type="PANTHER" id="PTHR30283:SF4">
    <property type="entry name" value="PEROXIDE STRESS RESISTANCE PROTEIN YAAA"/>
    <property type="match status" value="1"/>
</dbReference>
<dbReference type="KEGG" id="ccn:H924_08400"/>
<dbReference type="eggNOG" id="COG3022">
    <property type="taxonomic scope" value="Bacteria"/>
</dbReference>
<accession>M1UUU7</accession>
<dbReference type="AlphaFoldDB" id="M1UUU7"/>
<dbReference type="PANTHER" id="PTHR30283">
    <property type="entry name" value="PEROXIDE STRESS RESPONSE PROTEIN YAAA"/>
    <property type="match status" value="1"/>
</dbReference>
<dbReference type="PATRIC" id="fig|1121353.3.peg.1710"/>
<evidence type="ECO:0000256" key="1">
    <source>
        <dbReference type="HAMAP-Rule" id="MF_00652"/>
    </source>
</evidence>
<organism evidence="2 3">
    <name type="scientific">Corynebacterium callunae DSM 20147</name>
    <dbReference type="NCBI Taxonomy" id="1121353"/>
    <lineage>
        <taxon>Bacteria</taxon>
        <taxon>Bacillati</taxon>
        <taxon>Actinomycetota</taxon>
        <taxon>Actinomycetes</taxon>
        <taxon>Mycobacteriales</taxon>
        <taxon>Corynebacteriaceae</taxon>
        <taxon>Corynebacterium</taxon>
    </lineage>
</organism>
<dbReference type="GO" id="GO:0033194">
    <property type="term" value="P:response to hydroperoxide"/>
    <property type="evidence" value="ECO:0007669"/>
    <property type="project" value="TreeGrafter"/>
</dbReference>
<dbReference type="Proteomes" id="UP000011760">
    <property type="component" value="Chromosome"/>
</dbReference>
<dbReference type="InterPro" id="IPR005583">
    <property type="entry name" value="YaaA"/>
</dbReference>
<proteinExistence type="inferred from homology"/>
<evidence type="ECO:0000313" key="2">
    <source>
        <dbReference type="EMBL" id="AGG67122.1"/>
    </source>
</evidence>
<dbReference type="HAMAP" id="MF_00652">
    <property type="entry name" value="UPF0246"/>
    <property type="match status" value="1"/>
</dbReference>
<comment type="similarity">
    <text evidence="1">Belongs to the UPF0246 family.</text>
</comment>
<sequence length="245" mass="26388">MLIVLPPSETKTPGGKGKPLALDKLSFPQLNAVRAQLIEDLSALEVDEAMQLLGISENLRAEAEANKQLFTSPTMPAIFRYSGVLYDALDAASLPKSALKRLAIGSALFGVVRATDQIPHYRLSGGTKVPTKTGELPTLKARWGTSITEALFDANPLIVDLRSGTYQQLGRVKTAVTVRVESVLEDGSRKVVSHFNKHYKGELARVLASSPKSAKNAAEVAEIARSAGMIIEENPAHKETFTLVV</sequence>
<protein>
    <recommendedName>
        <fullName evidence="1">UPF0246 protein H924_08400</fullName>
    </recommendedName>
</protein>
<dbReference type="STRING" id="1121353.H924_08400"/>
<dbReference type="Pfam" id="PF03883">
    <property type="entry name" value="H2O2_YaaD"/>
    <property type="match status" value="1"/>
</dbReference>
<gene>
    <name evidence="2" type="ORF">H924_08400</name>
</gene>
<dbReference type="OrthoDB" id="3210767at2"/>
<dbReference type="RefSeq" id="WP_015651553.1">
    <property type="nucleotide sequence ID" value="NC_020506.1"/>
</dbReference>